<protein>
    <submittedName>
        <fullName evidence="1">Uncharacterized protein</fullName>
    </submittedName>
</protein>
<sequence length="93" mass="9991">MMTYAPRSIPPRPVPVTGGSGRRYWFSAERGDTPGTTVSILQSEDRSSTCRSLVYDASVDTILAEIAGAGFVIDQVVPLAGVEEHILVKGVKR</sequence>
<proteinExistence type="predicted"/>
<name>A0A1R4IZL4_9MICC</name>
<evidence type="ECO:0000313" key="2">
    <source>
        <dbReference type="Proteomes" id="UP000196230"/>
    </source>
</evidence>
<dbReference type="AlphaFoldDB" id="A0A1R4IZL4"/>
<evidence type="ECO:0000313" key="1">
    <source>
        <dbReference type="EMBL" id="SJN25331.1"/>
    </source>
</evidence>
<accession>A0A1R4IZL4</accession>
<organism evidence="1 2">
    <name type="scientific">Micrococcus lylae</name>
    <dbReference type="NCBI Taxonomy" id="1273"/>
    <lineage>
        <taxon>Bacteria</taxon>
        <taxon>Bacillati</taxon>
        <taxon>Actinomycetota</taxon>
        <taxon>Actinomycetes</taxon>
        <taxon>Micrococcales</taxon>
        <taxon>Micrococcaceae</taxon>
        <taxon>Micrococcus</taxon>
    </lineage>
</organism>
<dbReference type="EMBL" id="FUKP01000038">
    <property type="protein sequence ID" value="SJN25331.1"/>
    <property type="molecule type" value="Genomic_DNA"/>
</dbReference>
<reference evidence="1 2" key="1">
    <citation type="submission" date="2017-02" db="EMBL/GenBank/DDBJ databases">
        <authorList>
            <person name="Peterson S.W."/>
        </authorList>
    </citation>
    <scope>NUCLEOTIDE SEQUENCE [LARGE SCALE GENOMIC DNA]</scope>
    <source>
        <strain evidence="1 2">2B3F</strain>
    </source>
</reference>
<dbReference type="Proteomes" id="UP000196230">
    <property type="component" value="Unassembled WGS sequence"/>
</dbReference>
<gene>
    <name evidence="1" type="ORF">FM125_05590</name>
</gene>